<protein>
    <submittedName>
        <fullName evidence="1">Uncharacterized protein</fullName>
    </submittedName>
</protein>
<evidence type="ECO:0000313" key="1">
    <source>
        <dbReference type="EMBL" id="WYY00568.1"/>
    </source>
</evidence>
<keyword evidence="2" id="KW-1185">Reference proteome</keyword>
<sequence>MSRNFEECFSQLKETEESAAECIHCLKKNGEQIFFDPDLKRMRMGRELYDPKYGHVMQTISDLLKIKSLEDYQEKDREFNLTMY</sequence>
<gene>
    <name evidence="1" type="ORF">OXIME_001146</name>
</gene>
<evidence type="ECO:0000313" key="2">
    <source>
        <dbReference type="Proteomes" id="UP001451606"/>
    </source>
</evidence>
<dbReference type="Proteomes" id="UP001451606">
    <property type="component" value="Chromosome"/>
</dbReference>
<dbReference type="GeneID" id="95967883"/>
<name>A0AAX4NGV4_9ARCH</name>
<accession>A0AAX4NGV4</accession>
<proteinExistence type="predicted"/>
<reference evidence="1 2" key="1">
    <citation type="submission" date="2023-09" db="EMBL/GenBank/DDBJ databases">
        <authorList>
            <person name="Golyshina O.V."/>
            <person name="Lunev E.A."/>
            <person name="Bargiela R."/>
            <person name="Gaines M.C."/>
            <person name="Daum B."/>
            <person name="Bale N.J."/>
            <person name="Koenen M."/>
            <person name="Sinninghe Damst J.S."/>
            <person name="Yakimov M."/>
            <person name="Golyshin P.N."/>
        </authorList>
    </citation>
    <scope>NUCLEOTIDE SEQUENCE [LARGE SCALE GENOMIC DNA]</scope>
    <source>
        <strain evidence="1 2">M1</strain>
    </source>
</reference>
<dbReference type="EMBL" id="CP133772">
    <property type="protein sequence ID" value="WYY00568.1"/>
    <property type="molecule type" value="Genomic_DNA"/>
</dbReference>
<organism evidence="1 2">
    <name type="scientific">Oxyplasma meridianum</name>
    <dbReference type="NCBI Taxonomy" id="3073602"/>
    <lineage>
        <taxon>Archaea</taxon>
        <taxon>Methanobacteriati</taxon>
        <taxon>Thermoplasmatota</taxon>
        <taxon>Thermoplasmata</taxon>
        <taxon>Thermoplasmatales</taxon>
        <taxon>Thermoplasmataceae</taxon>
        <taxon>Oxyplasma</taxon>
    </lineage>
</organism>
<dbReference type="RefSeq" id="WP_393970902.1">
    <property type="nucleotide sequence ID" value="NZ_CP133772.1"/>
</dbReference>
<dbReference type="KEGG" id="omr:OXIME_001146"/>
<dbReference type="AlphaFoldDB" id="A0AAX4NGV4"/>